<dbReference type="InterPro" id="IPR036188">
    <property type="entry name" value="FAD/NAD-bd_sf"/>
</dbReference>
<keyword evidence="3" id="KW-0411">Iron-sulfur</keyword>
<feature type="region of interest" description="Disordered" evidence="4">
    <location>
        <begin position="1"/>
        <end position="23"/>
    </location>
</feature>
<evidence type="ECO:0000256" key="1">
    <source>
        <dbReference type="ARBA" id="ARBA00022723"/>
    </source>
</evidence>
<dbReference type="PRINTS" id="PR00368">
    <property type="entry name" value="FADPNR"/>
</dbReference>
<evidence type="ECO:0000256" key="2">
    <source>
        <dbReference type="ARBA" id="ARBA00023004"/>
    </source>
</evidence>
<evidence type="ECO:0000313" key="6">
    <source>
        <dbReference type="EMBL" id="VFJ92718.1"/>
    </source>
</evidence>
<dbReference type="GO" id="GO:0046872">
    <property type="term" value="F:metal ion binding"/>
    <property type="evidence" value="ECO:0007669"/>
    <property type="project" value="UniProtKB-KW"/>
</dbReference>
<dbReference type="InterPro" id="IPR028261">
    <property type="entry name" value="DPD_II"/>
</dbReference>
<dbReference type="InterPro" id="IPR009051">
    <property type="entry name" value="Helical_ferredxn"/>
</dbReference>
<gene>
    <name evidence="6" type="ORF">BECKH772A_GA0070896_100476</name>
    <name evidence="7" type="ORF">BECKH772B_GA0070898_1004111</name>
    <name evidence="8" type="ORF">BECKH772C_GA0070978_100466</name>
</gene>
<evidence type="ECO:0000313" key="8">
    <source>
        <dbReference type="EMBL" id="VFK00435.1"/>
    </source>
</evidence>
<dbReference type="GO" id="GO:0051536">
    <property type="term" value="F:iron-sulfur cluster binding"/>
    <property type="evidence" value="ECO:0007669"/>
    <property type="project" value="UniProtKB-KW"/>
</dbReference>
<dbReference type="EMBL" id="CAADFG010000047">
    <property type="protein sequence ID" value="VFJ92718.1"/>
    <property type="molecule type" value="Genomic_DNA"/>
</dbReference>
<dbReference type="PRINTS" id="PR00469">
    <property type="entry name" value="PNDRDTASEII"/>
</dbReference>
<dbReference type="GO" id="GO:0016491">
    <property type="term" value="F:oxidoreductase activity"/>
    <property type="evidence" value="ECO:0007669"/>
    <property type="project" value="InterPro"/>
</dbReference>
<dbReference type="PANTHER" id="PTHR42783">
    <property type="entry name" value="GLUTAMATE SYNTHASE [NADPH] SMALL CHAIN"/>
    <property type="match status" value="1"/>
</dbReference>
<sequence length="553" mass="61689">MSEKQHDITRPPDLAHEQFSGPQRTQRPLYVDLLPPCNDACPAGENIQVWLALVQQGEFRKAWKKIMEENPLPAVHGRVCYHPCENACNRTRLDATVNIHAIERFLGDQAIRNSWQIDISAEPSGKRVLVVGAGPSGLSAAYHLRRMGHEVEIHEAGPVAGGMMHFGIPKYRLPRKVLDDEINRIEKLGVKIILNRKVEDLLAEKAEGKFDAVFLAIGAHLSKRTEIPQQDAGKILDAVGFLKSVESGEDLKLGRRVAIYGGGNTAMDAARTAKRLGAEEALIIYRRDREHMPAHPFEAEEAEEEGVKIHWLRTIRAIDHSTFKVEIMRVDEKGRPQPTGEFETLEADSLILALGQDTDTSFLRNVPGLTFQNDGTLNVDGNLMTGFPGLFAGGDMVLSERTVTVGVGHGKKAARYIDAWLRGETYHKPSKHHLASFDKLHVWYFTDSAQRFQGHIDLKNRQTSFDEVVDGIGREDALYEGRRCLSCGNCFECDGCYGACPDGAIEKHSDNKVIEIEGETGEYRRYGFDYDICTGCAVCFEQCPCHAIEMILE</sequence>
<dbReference type="Gene3D" id="3.30.70.3270">
    <property type="match status" value="1"/>
</dbReference>
<dbReference type="EMBL" id="CAADFI010000041">
    <property type="protein sequence ID" value="VFJ93276.1"/>
    <property type="molecule type" value="Genomic_DNA"/>
</dbReference>
<evidence type="ECO:0000256" key="4">
    <source>
        <dbReference type="SAM" id="MobiDB-lite"/>
    </source>
</evidence>
<organism evidence="6">
    <name type="scientific">Candidatus Kentrum eta</name>
    <dbReference type="NCBI Taxonomy" id="2126337"/>
    <lineage>
        <taxon>Bacteria</taxon>
        <taxon>Pseudomonadati</taxon>
        <taxon>Pseudomonadota</taxon>
        <taxon>Gammaproteobacteria</taxon>
        <taxon>Candidatus Kentrum</taxon>
    </lineage>
</organism>
<dbReference type="AlphaFoldDB" id="A0A450UJL2"/>
<dbReference type="InterPro" id="IPR017896">
    <property type="entry name" value="4Fe4S_Fe-S-bd"/>
</dbReference>
<evidence type="ECO:0000313" key="7">
    <source>
        <dbReference type="EMBL" id="VFJ93276.1"/>
    </source>
</evidence>
<dbReference type="InterPro" id="IPR023753">
    <property type="entry name" value="FAD/NAD-binding_dom"/>
</dbReference>
<feature type="domain" description="4Fe-4S ferredoxin-type" evidence="5">
    <location>
        <begin position="481"/>
        <end position="510"/>
    </location>
</feature>
<dbReference type="NCBIfam" id="NF009410">
    <property type="entry name" value="PRK12771.1"/>
    <property type="match status" value="1"/>
</dbReference>
<dbReference type="Pfam" id="PF12838">
    <property type="entry name" value="Fer4_7"/>
    <property type="match status" value="1"/>
</dbReference>
<proteinExistence type="predicted"/>
<dbReference type="InterPro" id="IPR017900">
    <property type="entry name" value="4Fe4S_Fe_S_CS"/>
</dbReference>
<feature type="compositionally biased region" description="Basic and acidic residues" evidence="4">
    <location>
        <begin position="1"/>
        <end position="16"/>
    </location>
</feature>
<feature type="domain" description="4Fe-4S ferredoxin-type" evidence="5">
    <location>
        <begin position="524"/>
        <end position="553"/>
    </location>
</feature>
<evidence type="ECO:0000256" key="3">
    <source>
        <dbReference type="ARBA" id="ARBA00023014"/>
    </source>
</evidence>
<dbReference type="PANTHER" id="PTHR42783:SF3">
    <property type="entry name" value="GLUTAMATE SYNTHASE [NADPH] SMALL CHAIN-RELATED"/>
    <property type="match status" value="1"/>
</dbReference>
<protein>
    <submittedName>
        <fullName evidence="6">NADPH-dependent glutamate synthase beta chain</fullName>
    </submittedName>
</protein>
<evidence type="ECO:0000259" key="5">
    <source>
        <dbReference type="PROSITE" id="PS51379"/>
    </source>
</evidence>
<dbReference type="EMBL" id="CAADFJ010000046">
    <property type="protein sequence ID" value="VFK00435.1"/>
    <property type="molecule type" value="Genomic_DNA"/>
</dbReference>
<keyword evidence="2" id="KW-0408">Iron</keyword>
<dbReference type="Pfam" id="PF07992">
    <property type="entry name" value="Pyr_redox_2"/>
    <property type="match status" value="1"/>
</dbReference>
<dbReference type="SUPFAM" id="SSF46548">
    <property type="entry name" value="alpha-helical ferredoxin"/>
    <property type="match status" value="2"/>
</dbReference>
<dbReference type="SUPFAM" id="SSF51971">
    <property type="entry name" value="Nucleotide-binding domain"/>
    <property type="match status" value="1"/>
</dbReference>
<reference evidence="6" key="1">
    <citation type="submission" date="2019-02" db="EMBL/GenBank/DDBJ databases">
        <authorList>
            <person name="Gruber-Vodicka R. H."/>
            <person name="Seah K. B. B."/>
        </authorList>
    </citation>
    <scope>NUCLEOTIDE SEQUENCE</scope>
    <source>
        <strain evidence="8">BECK_SA2B12</strain>
        <strain evidence="6">BECK_SA2B15</strain>
        <strain evidence="7">BECK_SA2B20</strain>
    </source>
</reference>
<keyword evidence="1" id="KW-0479">Metal-binding</keyword>
<dbReference type="Gene3D" id="3.50.50.60">
    <property type="entry name" value="FAD/NAD(P)-binding domain"/>
    <property type="match status" value="2"/>
</dbReference>
<accession>A0A450UJL2</accession>
<dbReference type="Gene3D" id="1.10.1060.10">
    <property type="entry name" value="Alpha-helical ferredoxin"/>
    <property type="match status" value="1"/>
</dbReference>
<dbReference type="Pfam" id="PF14691">
    <property type="entry name" value="Fer4_20"/>
    <property type="match status" value="1"/>
</dbReference>
<dbReference type="PROSITE" id="PS51379">
    <property type="entry name" value="4FE4S_FER_2"/>
    <property type="match status" value="2"/>
</dbReference>
<dbReference type="PROSITE" id="PS00198">
    <property type="entry name" value="4FE4S_FER_1"/>
    <property type="match status" value="1"/>
</dbReference>
<name>A0A450UJL2_9GAMM</name>